<dbReference type="Proteomes" id="UP000383932">
    <property type="component" value="Unassembled WGS sequence"/>
</dbReference>
<gene>
    <name evidence="2" type="ORF">CTheo_6725</name>
</gene>
<keyword evidence="3" id="KW-1185">Reference proteome</keyword>
<reference evidence="2 3" key="1">
    <citation type="journal article" date="2019" name="Fungal Biol. Biotechnol.">
        <title>Draft genome sequence of fastidious pathogen Ceratobasidium theobromae, which causes vascular-streak dieback in Theobroma cacao.</title>
        <authorList>
            <person name="Ali S.S."/>
            <person name="Asman A."/>
            <person name="Shao J."/>
            <person name="Firmansyah A.P."/>
            <person name="Susilo A.W."/>
            <person name="Rosmana A."/>
            <person name="McMahon P."/>
            <person name="Junaid M."/>
            <person name="Guest D."/>
            <person name="Kheng T.Y."/>
            <person name="Meinhardt L.W."/>
            <person name="Bailey B.A."/>
        </authorList>
    </citation>
    <scope>NUCLEOTIDE SEQUENCE [LARGE SCALE GENOMIC DNA]</scope>
    <source>
        <strain evidence="2 3">CT2</strain>
    </source>
</reference>
<dbReference type="AlphaFoldDB" id="A0A5N5QE83"/>
<sequence length="564" mass="60681">MRPDTCTAIQAVGNNHATGNRFRGMIAHVVSPSRHAAPAPSALAQLASTSFSNYHIGVAKLFQAAAAVFGGGKRAIEIVPESNIGDKVANVDSVNGKVKVPIRDNRVAGGSSGMENEDDYLKDLKRVSAAFGGAEPNQDAEELMEVDSNCLEDAATDLIDGCLEGPGRQTALIHDDTTSIKDICDSARPGPSIDCSKIAVRSPVICTPKPTLAQASPIYMRSRECRYAGQLTLAVPGKRPTHWRLPSQSVAFLQLNLTRTLTLSSFRSAARALQELRYEYEASTSPSLRYTACELADRRVFLRHPIEDPQTDGDYPSVSRMNRETCVSPLKRQWIWKGRAVGAPTIEITRPEIVDSATTKNTDQEHTNRREAVASTRPVPSPTPARRTRGRSNAIWVPASSSSTDTPGQPPLSPIPSNPLLDEPAPVLVNDVPPMTTAAQMARKMRGRPTSMSEWLSLFSTGSNPLVDEKIIATAGPLIESALMPPPLSPTSSSSTSSASSLESSPRTPVELKPLPLVNTMKELTQPSNSCRRARCSYTGGKYDLVVAPVIPDELLTEEIGVAC</sequence>
<protein>
    <submittedName>
        <fullName evidence="2">Uncharacterized protein</fullName>
    </submittedName>
</protein>
<feature type="compositionally biased region" description="Basic and acidic residues" evidence="1">
    <location>
        <begin position="362"/>
        <end position="372"/>
    </location>
</feature>
<proteinExistence type="predicted"/>
<feature type="region of interest" description="Disordered" evidence="1">
    <location>
        <begin position="353"/>
        <end position="425"/>
    </location>
</feature>
<feature type="compositionally biased region" description="Low complexity" evidence="1">
    <location>
        <begin position="490"/>
        <end position="509"/>
    </location>
</feature>
<name>A0A5N5QE83_9AGAM</name>
<feature type="compositionally biased region" description="Pro residues" evidence="1">
    <location>
        <begin position="408"/>
        <end position="417"/>
    </location>
</feature>
<comment type="caution">
    <text evidence="2">The sequence shown here is derived from an EMBL/GenBank/DDBJ whole genome shotgun (WGS) entry which is preliminary data.</text>
</comment>
<evidence type="ECO:0000313" key="2">
    <source>
        <dbReference type="EMBL" id="KAB5589823.1"/>
    </source>
</evidence>
<organism evidence="2 3">
    <name type="scientific">Ceratobasidium theobromae</name>
    <dbReference type="NCBI Taxonomy" id="1582974"/>
    <lineage>
        <taxon>Eukaryota</taxon>
        <taxon>Fungi</taxon>
        <taxon>Dikarya</taxon>
        <taxon>Basidiomycota</taxon>
        <taxon>Agaricomycotina</taxon>
        <taxon>Agaricomycetes</taxon>
        <taxon>Cantharellales</taxon>
        <taxon>Ceratobasidiaceae</taxon>
        <taxon>Ceratobasidium</taxon>
    </lineage>
</organism>
<accession>A0A5N5QE83</accession>
<feature type="region of interest" description="Disordered" evidence="1">
    <location>
        <begin position="483"/>
        <end position="512"/>
    </location>
</feature>
<dbReference type="OrthoDB" id="3163305at2759"/>
<evidence type="ECO:0000313" key="3">
    <source>
        <dbReference type="Proteomes" id="UP000383932"/>
    </source>
</evidence>
<evidence type="ECO:0000256" key="1">
    <source>
        <dbReference type="SAM" id="MobiDB-lite"/>
    </source>
</evidence>
<dbReference type="EMBL" id="SSOP01000225">
    <property type="protein sequence ID" value="KAB5589823.1"/>
    <property type="molecule type" value="Genomic_DNA"/>
</dbReference>